<name>A0ABM6ITR5_9BACL</name>
<organism evidence="1 2">
    <name type="scientific">Planococcus faecalis</name>
    <dbReference type="NCBI Taxonomy" id="1598147"/>
    <lineage>
        <taxon>Bacteria</taxon>
        <taxon>Bacillati</taxon>
        <taxon>Bacillota</taxon>
        <taxon>Bacilli</taxon>
        <taxon>Bacillales</taxon>
        <taxon>Caryophanaceae</taxon>
        <taxon>Planococcus</taxon>
    </lineage>
</organism>
<accession>A0ABM6ITR5</accession>
<sequence>MNYENDAALGLSATETTRNSAANELYGKSFKDLSEAQKQLTLLQMVEDANKISGAMGMAAKESDGFENVVGNLSQSWTDLKAAMGEPVLEVAVQGMKWMTEQLQGIDGEKLAAGIMTAIASIAATFDTIRNNPAILWMQETLPVVFEAVKTAIQDALASEAVMAAVDGMTSKIESVKEVGQGLWDFFVSMGPGVMVIFQDLWTILQPIFNALGTAFSLIGDIVGTVFNTIVLPLLKLVWEAFQILWGIISPILKLLAVGIEVTFAYLELVWQEIIKPVLTYIGEKFTETYEVAKPALDGIKTYLGLVRDSFDTLMGRVDDFVSKIKGIEIPDWVTNGVSAVGDFFTPNYIDGSHATGLARVNKNGYIAELHSGEAVLTAGQSNTLRGMGVLKSSGEKPVLNTAALSRQGTGTGRTISKGQSKKASTFSFTGDININGANLTTKEMARELVDELKYVISAGGLA</sequence>
<proteinExistence type="predicted"/>
<evidence type="ECO:0008006" key="3">
    <source>
        <dbReference type="Google" id="ProtNLM"/>
    </source>
</evidence>
<gene>
    <name evidence="1" type="ORF">AJGP001_10765</name>
</gene>
<keyword evidence="2" id="KW-1185">Reference proteome</keyword>
<reference evidence="1 2" key="1">
    <citation type="submission" date="2017-01" db="EMBL/GenBank/DDBJ databases">
        <title>Planococcus faecalis genome complete sequence.</title>
        <authorList>
            <person name="Lee P.C."/>
        </authorList>
    </citation>
    <scope>NUCLEOTIDE SEQUENCE [LARGE SCALE GENOMIC DNA]</scope>
    <source>
        <strain evidence="1 2">AJ003</strain>
    </source>
</reference>
<dbReference type="EMBL" id="CP019401">
    <property type="protein sequence ID" value="AQU79715.1"/>
    <property type="molecule type" value="Genomic_DNA"/>
</dbReference>
<dbReference type="RefSeq" id="WP_071152993.1">
    <property type="nucleotide sequence ID" value="NZ_CP019401.1"/>
</dbReference>
<protein>
    <recommendedName>
        <fullName evidence="3">Phage tail tape measure protein</fullName>
    </recommendedName>
</protein>
<evidence type="ECO:0000313" key="2">
    <source>
        <dbReference type="Proteomes" id="UP000189661"/>
    </source>
</evidence>
<dbReference type="Proteomes" id="UP000189661">
    <property type="component" value="Chromosome"/>
</dbReference>
<evidence type="ECO:0000313" key="1">
    <source>
        <dbReference type="EMBL" id="AQU79715.1"/>
    </source>
</evidence>